<gene>
    <name evidence="1" type="ORF">WL1483_3204</name>
</gene>
<name>A0A0S2SLL8_9GAMM</name>
<evidence type="ECO:0000313" key="2">
    <source>
        <dbReference type="Proteomes" id="UP000058114"/>
    </source>
</evidence>
<protein>
    <recommendedName>
        <fullName evidence="3">Phage protein GP46</fullName>
    </recommendedName>
</protein>
<dbReference type="Pfam" id="PF07409">
    <property type="entry name" value="GP46"/>
    <property type="match status" value="1"/>
</dbReference>
<proteinExistence type="predicted"/>
<dbReference type="AlphaFoldDB" id="A0A0S2SLL8"/>
<dbReference type="PATRIC" id="fig|652.5.peg.4253"/>
<sequence>MTTAIIWNNETGRGDIDITPAGLRQDDGLETLVLQVLFTDARADDSDVLPDGTGDKRGWIGDTFADQSWGSKLWLLDREKLTTDVRNKAVTYAQTALDAHLKPDYASNIVVTGSIPQFQMLQLTIAITRPDGTNTTMTINKRWEAQANAV</sequence>
<evidence type="ECO:0000313" key="1">
    <source>
        <dbReference type="EMBL" id="ALP42623.1"/>
    </source>
</evidence>
<organism evidence="1 2">
    <name type="scientific">Aeromonas schubertii</name>
    <dbReference type="NCBI Taxonomy" id="652"/>
    <lineage>
        <taxon>Bacteria</taxon>
        <taxon>Pseudomonadati</taxon>
        <taxon>Pseudomonadota</taxon>
        <taxon>Gammaproteobacteria</taxon>
        <taxon>Aeromonadales</taxon>
        <taxon>Aeromonadaceae</taxon>
        <taxon>Aeromonas</taxon>
    </lineage>
</organism>
<dbReference type="RefSeq" id="WP_060588006.1">
    <property type="nucleotide sequence ID" value="NZ_CP013067.1"/>
</dbReference>
<accession>A0A0S2SLL8</accession>
<dbReference type="EMBL" id="CP013067">
    <property type="protein sequence ID" value="ALP42623.1"/>
    <property type="molecule type" value="Genomic_DNA"/>
</dbReference>
<dbReference type="Proteomes" id="UP000058114">
    <property type="component" value="Chromosome"/>
</dbReference>
<evidence type="ECO:0008006" key="3">
    <source>
        <dbReference type="Google" id="ProtNLM"/>
    </source>
</evidence>
<dbReference type="InterPro" id="IPR010877">
    <property type="entry name" value="Phage_Mu_Gp46"/>
</dbReference>
<dbReference type="KEGG" id="asr:WL1483_3204"/>
<reference evidence="1 2" key="2">
    <citation type="journal article" date="2016" name="Genome Announc.">
        <title>Complete Genome Sequence of the Highly Virulent Aeromonas schubertii Strain WL1483, Isolated from Diseased Snakehead Fish (Channa argus) in China.</title>
        <authorList>
            <person name="Liu L."/>
            <person name="Li N."/>
            <person name="Zhang D."/>
            <person name="Fu X."/>
            <person name="Shi C."/>
            <person name="Lin Q."/>
            <person name="Hao G."/>
        </authorList>
    </citation>
    <scope>NUCLEOTIDE SEQUENCE [LARGE SCALE GENOMIC DNA]</scope>
    <source>
        <strain evidence="1 2">WL1483</strain>
    </source>
</reference>
<reference evidence="2" key="1">
    <citation type="submission" date="2015-10" db="EMBL/GenBank/DDBJ databases">
        <title>Complete Genome Sequence of Aeromonas schubertii strain WL1483.</title>
        <authorList>
            <person name="Liu L."/>
        </authorList>
    </citation>
    <scope>NUCLEOTIDE SEQUENCE [LARGE SCALE GENOMIC DNA]</scope>
    <source>
        <strain evidence="2">WL1483</strain>
    </source>
</reference>